<evidence type="ECO:0000256" key="2">
    <source>
        <dbReference type="SAM" id="MobiDB-lite"/>
    </source>
</evidence>
<dbReference type="OrthoDB" id="436852at2759"/>
<keyword evidence="1" id="KW-0805">Transcription regulation</keyword>
<dbReference type="InterPro" id="IPR045104">
    <property type="entry name" value="Alfin"/>
</dbReference>
<keyword evidence="1" id="KW-0862">Zinc</keyword>
<dbReference type="GO" id="GO:0008270">
    <property type="term" value="F:zinc ion binding"/>
    <property type="evidence" value="ECO:0007669"/>
    <property type="project" value="UniProtKB-KW"/>
</dbReference>
<keyword evidence="1" id="KW-0539">Nucleus</keyword>
<dbReference type="EMBL" id="JACGCM010002086">
    <property type="protein sequence ID" value="KAF6145116.1"/>
    <property type="molecule type" value="Genomic_DNA"/>
</dbReference>
<dbReference type="Pfam" id="PF03470">
    <property type="entry name" value="zf-XS"/>
    <property type="match status" value="1"/>
</dbReference>
<dbReference type="Proteomes" id="UP000541444">
    <property type="component" value="Unassembled WGS sequence"/>
</dbReference>
<dbReference type="GO" id="GO:0005634">
    <property type="term" value="C:nucleus"/>
    <property type="evidence" value="ECO:0007669"/>
    <property type="project" value="UniProtKB-SubCell"/>
</dbReference>
<comment type="caution">
    <text evidence="5">The sequence shown here is derived from an EMBL/GenBank/DDBJ whole genome shotgun (WGS) entry which is preliminary data.</text>
</comment>
<keyword evidence="1" id="KW-0863">Zinc-finger</keyword>
<proteinExistence type="inferred from homology"/>
<keyword evidence="1" id="KW-0804">Transcription</keyword>
<dbReference type="PANTHER" id="PTHR12321:SF98">
    <property type="entry name" value="PHD FINGER PROTEIN ALFIN-LIKE 5"/>
    <property type="match status" value="1"/>
</dbReference>
<dbReference type="InterPro" id="IPR021998">
    <property type="entry name" value="Alfin_N"/>
</dbReference>
<sequence>MENARRVEDVFSDFKGRRAGLIKALTDDVEEFTKQCDSAKGNLCLYGFPTENWEVNSPAVKVPPELPEPTLGINFARDGMPEKDWWSLVALHSDAWLFAVAVYLAGKFELDKNQRKSLLIMINELPTIFEVVNEQKTPGKKKSSVSNHSSTKSKPNSKGKSPRYRLPGSVGDVGSSGHEYDRNPAGETSQATKPKMNFNRLERNERFALCKRCNIKCGGMTNVEIVEMLYSFYNKWTDFQSLRRKELLLICKSSNIRTYNLSNEDMANKLSEMYNIGSMENFGTGCIVSTTSLQQVHEINPLSVVPYDPLMDPLHQKTAKALRNHGQEIIDFEVQQYLEKQYEELKAGKYIVKNANGTLRCPFCPGKKKQECFSMANGAGNSSSRKVREKANHLALAKANIPELHFLVL</sequence>
<evidence type="ECO:0000256" key="1">
    <source>
        <dbReference type="RuleBase" id="RU369089"/>
    </source>
</evidence>
<comment type="function">
    <text evidence="1">Histone-binding component that specifically recognizes H3 tails trimethylated on 'Lys-4' (H3K4me3), which mark transcription start sites of virtually all active genes.</text>
</comment>
<dbReference type="GO" id="GO:0042393">
    <property type="term" value="F:histone binding"/>
    <property type="evidence" value="ECO:0007669"/>
    <property type="project" value="UniProtKB-UniRule"/>
</dbReference>
<dbReference type="Pfam" id="PF12165">
    <property type="entry name" value="Alfin"/>
    <property type="match status" value="1"/>
</dbReference>
<dbReference type="GO" id="GO:0006325">
    <property type="term" value="P:chromatin organization"/>
    <property type="evidence" value="ECO:0007669"/>
    <property type="project" value="UniProtKB-UniRule"/>
</dbReference>
<protein>
    <recommendedName>
        <fullName evidence="1">PHD finger protein ALFIN-LIKE</fullName>
    </recommendedName>
</protein>
<feature type="domain" description="Alfin N-terminal" evidence="4">
    <location>
        <begin position="7"/>
        <end position="133"/>
    </location>
</feature>
<dbReference type="GO" id="GO:0006355">
    <property type="term" value="P:regulation of DNA-templated transcription"/>
    <property type="evidence" value="ECO:0007669"/>
    <property type="project" value="UniProtKB-UniRule"/>
</dbReference>
<accession>A0A7J7LR37</accession>
<dbReference type="GO" id="GO:0003712">
    <property type="term" value="F:transcription coregulator activity"/>
    <property type="evidence" value="ECO:0007669"/>
    <property type="project" value="TreeGrafter"/>
</dbReference>
<evidence type="ECO:0000259" key="3">
    <source>
        <dbReference type="Pfam" id="PF03470"/>
    </source>
</evidence>
<reference evidence="5 6" key="1">
    <citation type="journal article" date="2020" name="IScience">
        <title>Genome Sequencing of the Endangered Kingdonia uniflora (Circaeasteraceae, Ranunculales) Reveals Potential Mechanisms of Evolutionary Specialization.</title>
        <authorList>
            <person name="Sun Y."/>
            <person name="Deng T."/>
            <person name="Zhang A."/>
            <person name="Moore M.J."/>
            <person name="Landis J.B."/>
            <person name="Lin N."/>
            <person name="Zhang H."/>
            <person name="Zhang X."/>
            <person name="Huang J."/>
            <person name="Zhang X."/>
            <person name="Sun H."/>
            <person name="Wang H."/>
        </authorList>
    </citation>
    <scope>NUCLEOTIDE SEQUENCE [LARGE SCALE GENOMIC DNA]</scope>
    <source>
        <strain evidence="5">TB1705</strain>
        <tissue evidence="5">Leaf</tissue>
    </source>
</reference>
<comment type="domain">
    <text evidence="1">The PHD-type zinc finger mediates the binding to H3K4me3.</text>
</comment>
<comment type="subunit">
    <text evidence="1">Interacts with H3K4me3 and to a lesser extent with H3K4me2.</text>
</comment>
<dbReference type="InterPro" id="IPR005381">
    <property type="entry name" value="Znf-XS_domain"/>
</dbReference>
<keyword evidence="6" id="KW-1185">Reference proteome</keyword>
<organism evidence="5 6">
    <name type="scientific">Kingdonia uniflora</name>
    <dbReference type="NCBI Taxonomy" id="39325"/>
    <lineage>
        <taxon>Eukaryota</taxon>
        <taxon>Viridiplantae</taxon>
        <taxon>Streptophyta</taxon>
        <taxon>Embryophyta</taxon>
        <taxon>Tracheophyta</taxon>
        <taxon>Spermatophyta</taxon>
        <taxon>Magnoliopsida</taxon>
        <taxon>Ranunculales</taxon>
        <taxon>Circaeasteraceae</taxon>
        <taxon>Kingdonia</taxon>
    </lineage>
</organism>
<dbReference type="PANTHER" id="PTHR12321">
    <property type="entry name" value="CPG BINDING PROTEIN"/>
    <property type="match status" value="1"/>
</dbReference>
<feature type="domain" description="Zinc finger-XS" evidence="3">
    <location>
        <begin position="361"/>
        <end position="397"/>
    </location>
</feature>
<keyword evidence="1" id="KW-0479">Metal-binding</keyword>
<dbReference type="GO" id="GO:0000976">
    <property type="term" value="F:transcription cis-regulatory region binding"/>
    <property type="evidence" value="ECO:0007669"/>
    <property type="project" value="TreeGrafter"/>
</dbReference>
<comment type="subcellular location">
    <subcellularLocation>
        <location evidence="1">Nucleus</location>
    </subcellularLocation>
</comment>
<dbReference type="AlphaFoldDB" id="A0A7J7LR37"/>
<feature type="compositionally biased region" description="Low complexity" evidence="2">
    <location>
        <begin position="144"/>
        <end position="154"/>
    </location>
</feature>
<evidence type="ECO:0000259" key="4">
    <source>
        <dbReference type="Pfam" id="PF12165"/>
    </source>
</evidence>
<evidence type="ECO:0000313" key="6">
    <source>
        <dbReference type="Proteomes" id="UP000541444"/>
    </source>
</evidence>
<feature type="region of interest" description="Disordered" evidence="2">
    <location>
        <begin position="136"/>
        <end position="194"/>
    </location>
</feature>
<dbReference type="GO" id="GO:0031047">
    <property type="term" value="P:regulatory ncRNA-mediated gene silencing"/>
    <property type="evidence" value="ECO:0007669"/>
    <property type="project" value="InterPro"/>
</dbReference>
<keyword evidence="1" id="KW-0156">Chromatin regulator</keyword>
<evidence type="ECO:0000313" key="5">
    <source>
        <dbReference type="EMBL" id="KAF6145116.1"/>
    </source>
</evidence>
<name>A0A7J7LR37_9MAGN</name>
<comment type="similarity">
    <text evidence="1">Belongs to the Alfin family.</text>
</comment>
<gene>
    <name evidence="5" type="ORF">GIB67_013467</name>
</gene>